<evidence type="ECO:0000256" key="1">
    <source>
        <dbReference type="SAM" id="MobiDB-lite"/>
    </source>
</evidence>
<feature type="compositionally biased region" description="Basic and acidic residues" evidence="1">
    <location>
        <begin position="43"/>
        <end position="57"/>
    </location>
</feature>
<evidence type="ECO:0000313" key="2">
    <source>
        <dbReference type="EMBL" id="GAT45327.1"/>
    </source>
</evidence>
<protein>
    <submittedName>
        <fullName evidence="2">Uncharacterized protein</fullName>
    </submittedName>
</protein>
<accession>A0ABQ0L2V4</accession>
<feature type="compositionally biased region" description="Polar residues" evidence="1">
    <location>
        <begin position="13"/>
        <end position="37"/>
    </location>
</feature>
<evidence type="ECO:0000313" key="3">
    <source>
        <dbReference type="Proteomes" id="UP000815677"/>
    </source>
</evidence>
<reference evidence="2" key="1">
    <citation type="submission" date="2014-09" db="EMBL/GenBank/DDBJ databases">
        <title>Genome sequence of the luminous mushroom Mycena chlorophos for searching fungal bioluminescence genes.</title>
        <authorList>
            <person name="Tanaka Y."/>
            <person name="Kasuga D."/>
            <person name="Oba Y."/>
            <person name="Hase S."/>
            <person name="Sato K."/>
            <person name="Oba Y."/>
            <person name="Sakakibara Y."/>
        </authorList>
    </citation>
    <scope>NUCLEOTIDE SEQUENCE</scope>
</reference>
<feature type="region of interest" description="Disordered" evidence="1">
    <location>
        <begin position="1"/>
        <end position="85"/>
    </location>
</feature>
<dbReference type="Proteomes" id="UP000815677">
    <property type="component" value="Unassembled WGS sequence"/>
</dbReference>
<dbReference type="EMBL" id="DF841089">
    <property type="protein sequence ID" value="GAT45327.1"/>
    <property type="molecule type" value="Genomic_DNA"/>
</dbReference>
<proteinExistence type="predicted"/>
<keyword evidence="3" id="KW-1185">Reference proteome</keyword>
<organism evidence="2 3">
    <name type="scientific">Mycena chlorophos</name>
    <name type="common">Agaric fungus</name>
    <name type="synonym">Agaricus chlorophos</name>
    <dbReference type="NCBI Taxonomy" id="658473"/>
    <lineage>
        <taxon>Eukaryota</taxon>
        <taxon>Fungi</taxon>
        <taxon>Dikarya</taxon>
        <taxon>Basidiomycota</taxon>
        <taxon>Agaricomycotina</taxon>
        <taxon>Agaricomycetes</taxon>
        <taxon>Agaricomycetidae</taxon>
        <taxon>Agaricales</taxon>
        <taxon>Marasmiineae</taxon>
        <taxon>Mycenaceae</taxon>
        <taxon>Mycena</taxon>
    </lineage>
</organism>
<sequence>MHVVELLDEENRTQTPDLPSPRSPSTNAGSPMSSPVMQPQRPGLDKRSQDPRPDRANGDGVGRRLRFRDDEQERELEGESRRPIG</sequence>
<feature type="compositionally biased region" description="Basic and acidic residues" evidence="1">
    <location>
        <begin position="67"/>
        <end position="85"/>
    </location>
</feature>
<name>A0ABQ0L2V4_MYCCL</name>
<gene>
    <name evidence="2" type="ORF">MCHLO_02913</name>
</gene>